<evidence type="ECO:0000256" key="7">
    <source>
        <dbReference type="ARBA" id="ARBA00022989"/>
    </source>
</evidence>
<dbReference type="Proteomes" id="UP001106592">
    <property type="component" value="Unassembled WGS sequence"/>
</dbReference>
<dbReference type="Pfam" id="PF11356">
    <property type="entry name" value="T2SSC"/>
    <property type="match status" value="1"/>
</dbReference>
<proteinExistence type="predicted"/>
<reference evidence="10" key="2">
    <citation type="journal article" date="2023" name="Plant Pathol.">
        <title>Dismantling and reorganizing Pseudomonas marginalis sensu#lato.</title>
        <authorList>
            <person name="Sawada H."/>
            <person name="Fujikawa T."/>
            <person name="Satou M."/>
        </authorList>
    </citation>
    <scope>NUCLEOTIDE SEQUENCE</scope>
    <source>
        <strain evidence="10">MAFF 301350</strain>
    </source>
</reference>
<keyword evidence="3" id="KW-1003">Cell membrane</keyword>
<name>A0A9Q2XKH5_9PSED</name>
<protein>
    <submittedName>
        <fullName evidence="10">General secretion pathway protein GspN</fullName>
    </submittedName>
</protein>
<organism evidence="10 11">
    <name type="scientific">Pseudomonas aegrilactucae</name>
    <dbReference type="NCBI Taxonomy" id="2854028"/>
    <lineage>
        <taxon>Bacteria</taxon>
        <taxon>Pseudomonadati</taxon>
        <taxon>Pseudomonadota</taxon>
        <taxon>Gammaproteobacteria</taxon>
        <taxon>Pseudomonadales</taxon>
        <taxon>Pseudomonadaceae</taxon>
        <taxon>Pseudomonas</taxon>
    </lineage>
</organism>
<dbReference type="EMBL" id="JAHTBI010000053">
    <property type="protein sequence ID" value="MBV6288411.1"/>
    <property type="molecule type" value="Genomic_DNA"/>
</dbReference>
<dbReference type="GO" id="GO:0005886">
    <property type="term" value="C:plasma membrane"/>
    <property type="evidence" value="ECO:0007669"/>
    <property type="project" value="UniProtKB-SubCell"/>
</dbReference>
<evidence type="ECO:0000256" key="2">
    <source>
        <dbReference type="ARBA" id="ARBA00022448"/>
    </source>
</evidence>
<reference evidence="10" key="1">
    <citation type="journal article" date="2022" name="Int. J. Syst. Evol. Microbiol.">
        <title>Pseudomonas aegrilactucae sp. nov. and Pseudomonas morbosilactucae sp. nov., pathogens causing bacterial rot of lettuce in Japan.</title>
        <authorList>
            <person name="Sawada H."/>
            <person name="Fujikawa T."/>
            <person name="Satou M."/>
        </authorList>
    </citation>
    <scope>NUCLEOTIDE SEQUENCE</scope>
    <source>
        <strain evidence="10">MAFF 301350</strain>
    </source>
</reference>
<accession>A0A9Q2XKH5</accession>
<keyword evidence="4" id="KW-0997">Cell inner membrane</keyword>
<dbReference type="GO" id="GO:0015031">
    <property type="term" value="P:protein transport"/>
    <property type="evidence" value="ECO:0007669"/>
    <property type="project" value="UniProtKB-KW"/>
</dbReference>
<evidence type="ECO:0000256" key="3">
    <source>
        <dbReference type="ARBA" id="ARBA00022475"/>
    </source>
</evidence>
<evidence type="ECO:0000259" key="9">
    <source>
        <dbReference type="Pfam" id="PF11356"/>
    </source>
</evidence>
<sequence length="171" mass="18498">MNELRQLYRPLLPLAAATAVLLSVWMLLLNGVGAAVQWPDMPARAQAPLAQAPAEAVTPVAPPQLQEYQQVWLTPLFQANRQPDAANAAAGTFDAAPLLDSLVLTGIVAAQQVRVALLKDNTGEALSLKEGQMLPNGWLLERIGERHIELVNGPTRQTLELSTPRLPMTFP</sequence>
<evidence type="ECO:0000256" key="1">
    <source>
        <dbReference type="ARBA" id="ARBA00004533"/>
    </source>
</evidence>
<comment type="caution">
    <text evidence="10">The sequence shown here is derived from an EMBL/GenBank/DDBJ whole genome shotgun (WGS) entry which is preliminary data.</text>
</comment>
<comment type="subcellular location">
    <subcellularLocation>
        <location evidence="1">Cell inner membrane</location>
    </subcellularLocation>
</comment>
<evidence type="ECO:0000313" key="11">
    <source>
        <dbReference type="Proteomes" id="UP001106592"/>
    </source>
</evidence>
<evidence type="ECO:0000313" key="10">
    <source>
        <dbReference type="EMBL" id="MBV6288411.1"/>
    </source>
</evidence>
<gene>
    <name evidence="10" type="ORF">KUO17_15470</name>
</gene>
<evidence type="ECO:0000256" key="5">
    <source>
        <dbReference type="ARBA" id="ARBA00022692"/>
    </source>
</evidence>
<keyword evidence="8" id="KW-0472">Membrane</keyword>
<dbReference type="RefSeq" id="WP_217976418.1">
    <property type="nucleotide sequence ID" value="NZ_JAHTBI010000053.1"/>
</dbReference>
<dbReference type="AlphaFoldDB" id="A0A9Q2XKH5"/>
<keyword evidence="6" id="KW-0653">Protein transport</keyword>
<dbReference type="InterPro" id="IPR024961">
    <property type="entry name" value="T2SS_GspC_N"/>
</dbReference>
<feature type="domain" description="Type II secretion system protein GspC N-terminal" evidence="9">
    <location>
        <begin position="23"/>
        <end position="161"/>
    </location>
</feature>
<evidence type="ECO:0000256" key="8">
    <source>
        <dbReference type="ARBA" id="ARBA00023136"/>
    </source>
</evidence>
<evidence type="ECO:0000256" key="6">
    <source>
        <dbReference type="ARBA" id="ARBA00022927"/>
    </source>
</evidence>
<keyword evidence="2" id="KW-0813">Transport</keyword>
<keyword evidence="7" id="KW-1133">Transmembrane helix</keyword>
<evidence type="ECO:0000256" key="4">
    <source>
        <dbReference type="ARBA" id="ARBA00022519"/>
    </source>
</evidence>
<keyword evidence="11" id="KW-1185">Reference proteome</keyword>
<keyword evidence="5" id="KW-0812">Transmembrane</keyword>